<dbReference type="Pfam" id="PF10488">
    <property type="entry name" value="PP1c_bdg"/>
    <property type="match status" value="1"/>
</dbReference>
<dbReference type="KEGG" id="ccal:108623303"/>
<keyword evidence="6" id="KW-0945">Host-virus interaction</keyword>
<feature type="compositionally biased region" description="Basic residues" evidence="13">
    <location>
        <begin position="282"/>
        <end position="303"/>
    </location>
</feature>
<evidence type="ECO:0000256" key="8">
    <source>
        <dbReference type="ARBA" id="ARBA00022830"/>
    </source>
</evidence>
<dbReference type="GO" id="GO:0039502">
    <property type="term" value="P:symbiont-mediated suppression of host type I interferon-mediated signaling pathway"/>
    <property type="evidence" value="ECO:0007669"/>
    <property type="project" value="UniProtKB-KW"/>
</dbReference>
<keyword evidence="8" id="KW-1114">Inhibition of host interferon signaling pathway by virus</keyword>
<accession>A0AAJ7N516</accession>
<dbReference type="GeneID" id="108623303"/>
<evidence type="ECO:0000256" key="12">
    <source>
        <dbReference type="ARBA" id="ARBA00031298"/>
    </source>
</evidence>
<evidence type="ECO:0000256" key="4">
    <source>
        <dbReference type="ARBA" id="ARBA00011204"/>
    </source>
</evidence>
<keyword evidence="15" id="KW-1185">Reference proteome</keyword>
<dbReference type="RefSeq" id="XP_017877209.1">
    <property type="nucleotide sequence ID" value="XM_018021720.2"/>
</dbReference>
<sequence>MRPTQSLFGETTMEKMCSLDGTLSRKGTMPGPKKESMFHGVFNALNVVWEQFTKVPSFIARINHPLSVTIVNNDGHIPQDILTNLTTKLEPLGNENMFIHIKESLNIVESIHNNMFNEKQPCLSRNLNKGMKSGLNLSSEYINNYEAAEGSDDKMESIEKNIIKSDHIYLLPNENVLKTYEEESFELVCPELRVEENPSIESTEEYCNSKSTCNELFPNSSADNKTLQTVSTSDSNMQTIEQASVSNMITNMIQKVFGGDRTCRTDSMESDTISKRSNGSPKQRRRLNAVAKGRGRGRGKSQLRRSGVSQTRHRKERTKHDIAADIETELRCWQDFDIYDTMETTESEDCFNFNENAADTLQYVVEESVSSVAYIFSLDDVKPKIQKSKTRKNCEQATKYSGNMESIPECTERTNYCDFDFIENKNNLCKNAFRSRLMSESSIDSEDSYCIVFETGSEVTYDSDLEDSVESDTESSDDEETCKDRGCVSPVAKVKFDLNPVVHVMVQWDYAYRAARKGPWEEMARDRERFRGRINCIERVLNPILTSQHRNHIWQERFAANE</sequence>
<evidence type="ECO:0000256" key="1">
    <source>
        <dbReference type="ARBA" id="ARBA00003756"/>
    </source>
</evidence>
<protein>
    <recommendedName>
        <fullName evidence="5">Protein DP71L</fullName>
    </recommendedName>
    <alternativeName>
        <fullName evidence="12">MyD116 homolog</fullName>
    </alternativeName>
</protein>
<evidence type="ECO:0000256" key="7">
    <source>
        <dbReference type="ARBA" id="ARBA00022632"/>
    </source>
</evidence>
<dbReference type="CTD" id="37820"/>
<comment type="similarity">
    <text evidence="2">Belongs to the asfivirus DP71L family.</text>
</comment>
<organism evidence="15 16">
    <name type="scientific">Ceratina calcarata</name>
    <dbReference type="NCBI Taxonomy" id="156304"/>
    <lineage>
        <taxon>Eukaryota</taxon>
        <taxon>Metazoa</taxon>
        <taxon>Ecdysozoa</taxon>
        <taxon>Arthropoda</taxon>
        <taxon>Hexapoda</taxon>
        <taxon>Insecta</taxon>
        <taxon>Pterygota</taxon>
        <taxon>Neoptera</taxon>
        <taxon>Endopterygota</taxon>
        <taxon>Hymenoptera</taxon>
        <taxon>Apocrita</taxon>
        <taxon>Aculeata</taxon>
        <taxon>Apoidea</taxon>
        <taxon>Anthophila</taxon>
        <taxon>Apidae</taxon>
        <taxon>Ceratina</taxon>
        <taxon>Zadontomerus</taxon>
    </lineage>
</organism>
<dbReference type="GO" id="GO:0051246">
    <property type="term" value="P:regulation of protein metabolic process"/>
    <property type="evidence" value="ECO:0007669"/>
    <property type="project" value="UniProtKB-ARBA"/>
</dbReference>
<name>A0AAJ7N516_9HYME</name>
<evidence type="ECO:0000256" key="3">
    <source>
        <dbReference type="ARBA" id="ARBA00010161"/>
    </source>
</evidence>
<comment type="similarity">
    <text evidence="3">Belongs to the PPP1R15 family.</text>
</comment>
<evidence type="ECO:0000256" key="5">
    <source>
        <dbReference type="ARBA" id="ARBA00019072"/>
    </source>
</evidence>
<dbReference type="InterPro" id="IPR051254">
    <property type="entry name" value="PPP1R15"/>
</dbReference>
<reference evidence="16" key="1">
    <citation type="submission" date="2025-08" db="UniProtKB">
        <authorList>
            <consortium name="RefSeq"/>
        </authorList>
    </citation>
    <scope>IDENTIFICATION</scope>
    <source>
        <tissue evidence="16">Whole body</tissue>
    </source>
</reference>
<evidence type="ECO:0000256" key="10">
    <source>
        <dbReference type="ARBA" id="ARBA00023258"/>
    </source>
</evidence>
<proteinExistence type="inferred from homology"/>
<evidence type="ECO:0000313" key="15">
    <source>
        <dbReference type="Proteomes" id="UP000694925"/>
    </source>
</evidence>
<dbReference type="InterPro" id="IPR019523">
    <property type="entry name" value="Prot_Pase1_reg-su15A/B_C"/>
</dbReference>
<keyword evidence="10" id="KW-0922">Interferon antiviral system evasion</keyword>
<dbReference type="Proteomes" id="UP000694925">
    <property type="component" value="Unplaced"/>
</dbReference>
<evidence type="ECO:0000256" key="9">
    <source>
        <dbReference type="ARBA" id="ARBA00022921"/>
    </source>
</evidence>
<dbReference type="PANTHER" id="PTHR16489:SF12">
    <property type="entry name" value="GH11727P"/>
    <property type="match status" value="1"/>
</dbReference>
<dbReference type="GO" id="GO:0019888">
    <property type="term" value="F:protein phosphatase regulator activity"/>
    <property type="evidence" value="ECO:0007669"/>
    <property type="project" value="TreeGrafter"/>
</dbReference>
<evidence type="ECO:0000256" key="13">
    <source>
        <dbReference type="SAM" id="MobiDB-lite"/>
    </source>
</evidence>
<evidence type="ECO:0000313" key="16">
    <source>
        <dbReference type="RefSeq" id="XP_017877209.1"/>
    </source>
</evidence>
<evidence type="ECO:0000259" key="14">
    <source>
        <dbReference type="Pfam" id="PF10488"/>
    </source>
</evidence>
<keyword evidence="11" id="KW-0899">Viral immunoevasion</keyword>
<dbReference type="GO" id="GO:0000164">
    <property type="term" value="C:protein phosphatase type 1 complex"/>
    <property type="evidence" value="ECO:0007669"/>
    <property type="project" value="TreeGrafter"/>
</dbReference>
<keyword evidence="9" id="KW-0426">Late protein</keyword>
<evidence type="ECO:0000256" key="6">
    <source>
        <dbReference type="ARBA" id="ARBA00022581"/>
    </source>
</evidence>
<dbReference type="GO" id="GO:0005783">
    <property type="term" value="C:endoplasmic reticulum"/>
    <property type="evidence" value="ECO:0007669"/>
    <property type="project" value="TreeGrafter"/>
</dbReference>
<keyword evidence="7" id="KW-1090">Inhibition of host innate immune response by virus</keyword>
<feature type="region of interest" description="Disordered" evidence="13">
    <location>
        <begin position="264"/>
        <end position="318"/>
    </location>
</feature>
<evidence type="ECO:0000256" key="11">
    <source>
        <dbReference type="ARBA" id="ARBA00023280"/>
    </source>
</evidence>
<comment type="subunit">
    <text evidence="4">Interacts (via C-terminus) with host PPP1CB.</text>
</comment>
<dbReference type="GO" id="GO:0034976">
    <property type="term" value="P:response to endoplasmic reticulum stress"/>
    <property type="evidence" value="ECO:0007669"/>
    <property type="project" value="TreeGrafter"/>
</dbReference>
<gene>
    <name evidence="16" type="primary">LOC108623303</name>
</gene>
<comment type="function">
    <text evidence="1">Interacts with the host phosphatase PP1 catalytic subunit (PPP1CB) and recruits it to dephosphorylate EIF2S1/eIF2alpha and therefore restores the host translation that has been shut-down by the host. Also inhibits the EIF2S1/eIF2alpha-ATF4-DDIT3/CHOP pathway.</text>
</comment>
<feature type="domain" description="Protein phosphatase 1 regulatory subunit 15A/B C-terminal" evidence="14">
    <location>
        <begin position="514"/>
        <end position="554"/>
    </location>
</feature>
<evidence type="ECO:0000256" key="2">
    <source>
        <dbReference type="ARBA" id="ARBA00007512"/>
    </source>
</evidence>
<dbReference type="AlphaFoldDB" id="A0AAJ7N516"/>
<dbReference type="PANTHER" id="PTHR16489">
    <property type="entry name" value="GH11727P"/>
    <property type="match status" value="1"/>
</dbReference>